<feature type="transmembrane region" description="Helical" evidence="1">
    <location>
        <begin position="80"/>
        <end position="99"/>
    </location>
</feature>
<sequence>MVPLTSHGSWKFTAGLILFGALLIALYWIIWFFVDRSILASQTTDAYYIFENSFPAADAWLAGTSIVGAIGLLRRRAWGLFATTLASSSAIYLGCMDVLYNLQNGVYAMPDKGAVGAEMGINVLSFGIGIYCILFTWQNRASFAR</sequence>
<reference evidence="2 3" key="1">
    <citation type="submission" date="2021-12" db="EMBL/GenBank/DDBJ databases">
        <title>Discovery of the Pendulisporaceae a myxobacterial family with distinct sporulation behavior and unique specialized metabolism.</title>
        <authorList>
            <person name="Garcia R."/>
            <person name="Popoff A."/>
            <person name="Bader C.D."/>
            <person name="Loehr J."/>
            <person name="Walesch S."/>
            <person name="Walt C."/>
            <person name="Boldt J."/>
            <person name="Bunk B."/>
            <person name="Haeckl F.J.F.P.J."/>
            <person name="Gunesch A.P."/>
            <person name="Birkelbach J."/>
            <person name="Nuebel U."/>
            <person name="Pietschmann T."/>
            <person name="Bach T."/>
            <person name="Mueller R."/>
        </authorList>
    </citation>
    <scope>NUCLEOTIDE SEQUENCE [LARGE SCALE GENOMIC DNA]</scope>
    <source>
        <strain evidence="2 3">MSr12523</strain>
    </source>
</reference>
<evidence type="ECO:0000313" key="3">
    <source>
        <dbReference type="Proteomes" id="UP001379533"/>
    </source>
</evidence>
<gene>
    <name evidence="2" type="ORF">LZC95_27375</name>
</gene>
<evidence type="ECO:0000256" key="1">
    <source>
        <dbReference type="SAM" id="Phobius"/>
    </source>
</evidence>
<dbReference type="EMBL" id="CP089982">
    <property type="protein sequence ID" value="WXA90170.1"/>
    <property type="molecule type" value="Genomic_DNA"/>
</dbReference>
<evidence type="ECO:0000313" key="2">
    <source>
        <dbReference type="EMBL" id="WXA90170.1"/>
    </source>
</evidence>
<keyword evidence="1" id="KW-0812">Transmembrane</keyword>
<organism evidence="2 3">
    <name type="scientific">Pendulispora brunnea</name>
    <dbReference type="NCBI Taxonomy" id="2905690"/>
    <lineage>
        <taxon>Bacteria</taxon>
        <taxon>Pseudomonadati</taxon>
        <taxon>Myxococcota</taxon>
        <taxon>Myxococcia</taxon>
        <taxon>Myxococcales</taxon>
        <taxon>Sorangiineae</taxon>
        <taxon>Pendulisporaceae</taxon>
        <taxon>Pendulispora</taxon>
    </lineage>
</organism>
<feature type="transmembrane region" description="Helical" evidence="1">
    <location>
        <begin position="12"/>
        <end position="34"/>
    </location>
</feature>
<proteinExistence type="predicted"/>
<accession>A0ABZ2JZH8</accession>
<dbReference type="Proteomes" id="UP001379533">
    <property type="component" value="Chromosome"/>
</dbReference>
<keyword evidence="1" id="KW-0472">Membrane</keyword>
<feature type="transmembrane region" description="Helical" evidence="1">
    <location>
        <begin position="54"/>
        <end position="73"/>
    </location>
</feature>
<keyword evidence="3" id="KW-1185">Reference proteome</keyword>
<dbReference type="RefSeq" id="WP_394840783.1">
    <property type="nucleotide sequence ID" value="NZ_CP089982.1"/>
</dbReference>
<feature type="transmembrane region" description="Helical" evidence="1">
    <location>
        <begin position="119"/>
        <end position="137"/>
    </location>
</feature>
<keyword evidence="1" id="KW-1133">Transmembrane helix</keyword>
<protein>
    <submittedName>
        <fullName evidence="2">Uncharacterized protein</fullName>
    </submittedName>
</protein>
<name>A0ABZ2JZH8_9BACT</name>